<dbReference type="InterPro" id="IPR026295">
    <property type="entry name" value="CCD81"/>
</dbReference>
<dbReference type="InterPro" id="IPR028034">
    <property type="entry name" value="HU-CCDC81"/>
</dbReference>
<feature type="domain" description="CCDC81 HU" evidence="2">
    <location>
        <begin position="104"/>
        <end position="148"/>
    </location>
</feature>
<protein>
    <submittedName>
        <fullName evidence="3">CCD81 protein</fullName>
    </submittedName>
</protein>
<feature type="non-terminal residue" evidence="3">
    <location>
        <position position="1"/>
    </location>
</feature>
<evidence type="ECO:0000313" key="4">
    <source>
        <dbReference type="Proteomes" id="UP000632118"/>
    </source>
</evidence>
<organism evidence="3 4">
    <name type="scientific">Fregata magnificens</name>
    <name type="common">Magnificent frigatebird</name>
    <dbReference type="NCBI Taxonomy" id="37042"/>
    <lineage>
        <taxon>Eukaryota</taxon>
        <taxon>Metazoa</taxon>
        <taxon>Chordata</taxon>
        <taxon>Craniata</taxon>
        <taxon>Vertebrata</taxon>
        <taxon>Euteleostomi</taxon>
        <taxon>Archelosauria</taxon>
        <taxon>Archosauria</taxon>
        <taxon>Dinosauria</taxon>
        <taxon>Saurischia</taxon>
        <taxon>Theropoda</taxon>
        <taxon>Coelurosauria</taxon>
        <taxon>Aves</taxon>
        <taxon>Neognathae</taxon>
        <taxon>Neoaves</taxon>
        <taxon>Aequornithes</taxon>
        <taxon>Suliformes</taxon>
        <taxon>Fregatidae</taxon>
        <taxon>Fregata</taxon>
    </lineage>
</organism>
<dbReference type="PANTHER" id="PTHR14362:SF2">
    <property type="entry name" value="COILED-COIL DOMAIN-CONTAINING PROTEIN 81"/>
    <property type="match status" value="1"/>
</dbReference>
<evidence type="ECO:0000313" key="3">
    <source>
        <dbReference type="EMBL" id="NWH55733.1"/>
    </source>
</evidence>
<name>A0A850WHT8_FREMA</name>
<evidence type="ECO:0000259" key="2">
    <source>
        <dbReference type="Pfam" id="PF18289"/>
    </source>
</evidence>
<keyword evidence="4" id="KW-1185">Reference proteome</keyword>
<comment type="caution">
    <text evidence="3">The sequence shown here is derived from an EMBL/GenBank/DDBJ whole genome shotgun (WGS) entry which is preliminary data.</text>
</comment>
<feature type="non-terminal residue" evidence="3">
    <location>
        <position position="148"/>
    </location>
</feature>
<reference evidence="3" key="1">
    <citation type="submission" date="2019-09" db="EMBL/GenBank/DDBJ databases">
        <title>Bird 10,000 Genomes (B10K) Project - Family phase.</title>
        <authorList>
            <person name="Zhang G."/>
        </authorList>
    </citation>
    <scope>NUCLEOTIDE SEQUENCE</scope>
    <source>
        <strain evidence="3">B10K-DU-002-48</strain>
        <tissue evidence="3">Muscle</tissue>
    </source>
</reference>
<dbReference type="OrthoDB" id="125906at2759"/>
<dbReference type="Proteomes" id="UP000632118">
    <property type="component" value="Unassembled WGS sequence"/>
</dbReference>
<feature type="domain" description="CCDC81 HU" evidence="1">
    <location>
        <begin position="14"/>
        <end position="91"/>
    </location>
</feature>
<dbReference type="AlphaFoldDB" id="A0A850WHT8"/>
<dbReference type="Pfam" id="PF18289">
    <property type="entry name" value="HU-CCDC81_euk_2"/>
    <property type="match status" value="1"/>
</dbReference>
<evidence type="ECO:0000259" key="1">
    <source>
        <dbReference type="Pfam" id="PF14908"/>
    </source>
</evidence>
<accession>A0A850WHT8</accession>
<gene>
    <name evidence="3" type="primary">Ccdc81_5</name>
    <name evidence="3" type="ORF">FREMAG_R12092</name>
</gene>
<dbReference type="GO" id="GO:0005815">
    <property type="term" value="C:microtubule organizing center"/>
    <property type="evidence" value="ECO:0007669"/>
    <property type="project" value="TreeGrafter"/>
</dbReference>
<proteinExistence type="predicted"/>
<dbReference type="EMBL" id="WAAD01097235">
    <property type="protein sequence ID" value="NWH55733.1"/>
    <property type="molecule type" value="Genomic_DNA"/>
</dbReference>
<dbReference type="Pfam" id="PF14908">
    <property type="entry name" value="HU-CCDC81_euk_1"/>
    <property type="match status" value="1"/>
</dbReference>
<sequence length="148" mass="17035">AKMIKYLLFKPLEPEQLPTLRELTTSEICRVWASASKYIWRQLLQKRAVEVGVGTFAVVPAHATVGEGKVLPVERPVFRPCRFLKKFYKLKCAKTKIPDETPSVPLDFEQIAAAIHFRREIVERCIHETLLFFAGALRDSKEVEFSFK</sequence>
<dbReference type="PANTHER" id="PTHR14362">
    <property type="entry name" value="COILED-COIL DOMAIN-CONTAINING PROTEIN 81"/>
    <property type="match status" value="1"/>
</dbReference>
<dbReference type="InterPro" id="IPR040673">
    <property type="entry name" value="CCDC81_HU_dom_2"/>
</dbReference>